<dbReference type="Proteomes" id="UP001595539">
    <property type="component" value="Unassembled WGS sequence"/>
</dbReference>
<evidence type="ECO:0000313" key="1">
    <source>
        <dbReference type="EMBL" id="MFC3630698.1"/>
    </source>
</evidence>
<organism evidence="1 2">
    <name type="scientific">Paracoccus angustae</name>
    <dbReference type="NCBI Taxonomy" id="1671480"/>
    <lineage>
        <taxon>Bacteria</taxon>
        <taxon>Pseudomonadati</taxon>
        <taxon>Pseudomonadota</taxon>
        <taxon>Alphaproteobacteria</taxon>
        <taxon>Rhodobacterales</taxon>
        <taxon>Paracoccaceae</taxon>
        <taxon>Paracoccus</taxon>
    </lineage>
</organism>
<name>A0ABV7U6X5_9RHOB</name>
<dbReference type="EMBL" id="JBHRXY010000013">
    <property type="protein sequence ID" value="MFC3630698.1"/>
    <property type="molecule type" value="Genomic_DNA"/>
</dbReference>
<evidence type="ECO:0000313" key="2">
    <source>
        <dbReference type="Proteomes" id="UP001595539"/>
    </source>
</evidence>
<dbReference type="RefSeq" id="WP_377762610.1">
    <property type="nucleotide sequence ID" value="NZ_JBHRXY010000013.1"/>
</dbReference>
<protein>
    <submittedName>
        <fullName evidence="1">Uncharacterized protein</fullName>
    </submittedName>
</protein>
<accession>A0ABV7U6X5</accession>
<proteinExistence type="predicted"/>
<gene>
    <name evidence="1" type="ORF">ACFOM8_14715</name>
</gene>
<keyword evidence="2" id="KW-1185">Reference proteome</keyword>
<sequence>MADTADARLIAYGKLIEALPGLLNAEGRAALCDWLAERQVMHDGQEDPGAVIVEGLEVELAIAQVFRDLSERFECRQP</sequence>
<reference evidence="2" key="1">
    <citation type="journal article" date="2019" name="Int. J. Syst. Evol. Microbiol.">
        <title>The Global Catalogue of Microorganisms (GCM) 10K type strain sequencing project: providing services to taxonomists for standard genome sequencing and annotation.</title>
        <authorList>
            <consortium name="The Broad Institute Genomics Platform"/>
            <consortium name="The Broad Institute Genome Sequencing Center for Infectious Disease"/>
            <person name="Wu L."/>
            <person name="Ma J."/>
        </authorList>
    </citation>
    <scope>NUCLEOTIDE SEQUENCE [LARGE SCALE GENOMIC DNA]</scope>
    <source>
        <strain evidence="2">KCTC 42473</strain>
    </source>
</reference>
<comment type="caution">
    <text evidence="1">The sequence shown here is derived from an EMBL/GenBank/DDBJ whole genome shotgun (WGS) entry which is preliminary data.</text>
</comment>